<proteinExistence type="predicted"/>
<name>A0AAE8LW12_LATSK</name>
<sequence>MEIHNEFLDLNYRYQYYLLELVADHGDYYLTVNRAMKLLGLSKFKLSQYVETVNADLAMMSPESYLRINGDGIFESGHISESIVRKIRLDYLQQSNLFKMFEFSLLNPGKNETTDFCDALFIGKTKFYELRKEMVEVADHFNLQFKKNQLIGPEMQIRQFVFEIYYSYFNGIEKPLALFQETVDQMLVTMRDQFQINLLPTTITKLETYLKVQSLRLRGKNALTAPLLAPDFKTQQPQLWQPVLSMLTTNYQLLRIPLEVEAEGLLTFLFTESYVPLEIDYLTPDLKNGVSQKTGQFVSKVEHVLMKDEAHSEQAQNILANLAHDLDQIHAKHLTFYTEPTTFIDEQQLTYFAEANPLFHQIILTFTTKQETDLDWRKQASLYYDYMFACIEDIPLEILKDRVYICVDFSQGRLYNQYMKKTVNYFNNLNIEVQTTVDERTDLYLSDFYSSTLTCEQLIWKNPPTILNWQQFGDLVVAIKKGKL</sequence>
<dbReference type="AlphaFoldDB" id="A0AAE8LW12"/>
<organism evidence="2 4">
    <name type="scientific">Latilactobacillus sakei</name>
    <name type="common">Lactobacillus sakei</name>
    <dbReference type="NCBI Taxonomy" id="1599"/>
    <lineage>
        <taxon>Bacteria</taxon>
        <taxon>Bacillati</taxon>
        <taxon>Bacillota</taxon>
        <taxon>Bacilli</taxon>
        <taxon>Lactobacillales</taxon>
        <taxon>Lactobacillaceae</taxon>
        <taxon>Latilactobacillus</taxon>
    </lineage>
</organism>
<reference evidence="3" key="2">
    <citation type="submission" date="2023-04" db="EMBL/GenBank/DDBJ databases">
        <title>Novel strain of Lactilactobacillus sakei and use thereof.</title>
        <authorList>
            <person name="Kim S.Y."/>
        </authorList>
    </citation>
    <scope>NUCLEOTIDE SEQUENCE</scope>
    <source>
        <strain evidence="3">HUP1</strain>
    </source>
</reference>
<dbReference type="EMBL" id="CP122959">
    <property type="protein sequence ID" value="WGI19273.1"/>
    <property type="molecule type" value="Genomic_DNA"/>
</dbReference>
<gene>
    <name evidence="2" type="ORF">LAS9267_01340</name>
    <name evidence="3" type="ORF">QBD03_00575</name>
</gene>
<dbReference type="GeneID" id="57132922"/>
<evidence type="ECO:0000313" key="2">
    <source>
        <dbReference type="EMBL" id="SPE21458.1"/>
    </source>
</evidence>
<feature type="domain" description="Mga helix-turn-helix" evidence="1">
    <location>
        <begin position="85"/>
        <end position="165"/>
    </location>
</feature>
<dbReference type="Proteomes" id="UP000239650">
    <property type="component" value="Unassembled WGS sequence"/>
</dbReference>
<protein>
    <submittedName>
        <fullName evidence="3">Helix-turn-helix domain-containing protein</fullName>
    </submittedName>
    <submittedName>
        <fullName evidence="2">Mga helix-turn-helix domain protein</fullName>
    </submittedName>
</protein>
<evidence type="ECO:0000259" key="1">
    <source>
        <dbReference type="Pfam" id="PF05043"/>
    </source>
</evidence>
<evidence type="ECO:0000313" key="3">
    <source>
        <dbReference type="EMBL" id="WGI19273.1"/>
    </source>
</evidence>
<dbReference type="InterPro" id="IPR007737">
    <property type="entry name" value="Mga_HTH"/>
</dbReference>
<reference evidence="2 4" key="1">
    <citation type="submission" date="2018-02" db="EMBL/GenBank/DDBJ databases">
        <authorList>
            <person name="Rodrigo-Torres L."/>
            <person name="Arahal R. D."/>
            <person name="Lucena T."/>
        </authorList>
    </citation>
    <scope>NUCLEOTIDE SEQUENCE [LARGE SCALE GENOMIC DNA]</scope>
    <source>
        <strain evidence="2 4">CECT 9267</strain>
    </source>
</reference>
<accession>A0AAE8LW12</accession>
<dbReference type="RefSeq" id="WP_016264392.1">
    <property type="nucleotide sequence ID" value="NZ_CAKMCP010000003.1"/>
</dbReference>
<dbReference type="EMBL" id="OKRC01000006">
    <property type="protein sequence ID" value="SPE21458.1"/>
    <property type="molecule type" value="Genomic_DNA"/>
</dbReference>
<dbReference type="Pfam" id="PF05043">
    <property type="entry name" value="Mga"/>
    <property type="match status" value="1"/>
</dbReference>
<evidence type="ECO:0000313" key="4">
    <source>
        <dbReference type="Proteomes" id="UP000239650"/>
    </source>
</evidence>
<dbReference type="Proteomes" id="UP001179858">
    <property type="component" value="Chromosome"/>
</dbReference>